<keyword evidence="2" id="KW-1185">Reference proteome</keyword>
<dbReference type="Proteomes" id="UP001157502">
    <property type="component" value="Chromosome 16"/>
</dbReference>
<sequence>MAAPPWLTPGGARGGRIVREGHRESQMGPADHSGTAEREARVSLNRVPPWIVRGHGLIGGRHLMSRLSSIEEGSSSGGGGGGTRWWSGALPALTARLEGIWSREEWGGDGAGKVCLVSVRPSD</sequence>
<evidence type="ECO:0000313" key="2">
    <source>
        <dbReference type="Proteomes" id="UP001157502"/>
    </source>
</evidence>
<evidence type="ECO:0000313" key="1">
    <source>
        <dbReference type="EMBL" id="KAJ7999546.1"/>
    </source>
</evidence>
<dbReference type="EMBL" id="CM055743">
    <property type="protein sequence ID" value="KAJ7999546.1"/>
    <property type="molecule type" value="Genomic_DNA"/>
</dbReference>
<comment type="caution">
    <text evidence="1">The sequence shown here is derived from an EMBL/GenBank/DDBJ whole genome shotgun (WGS) entry which is preliminary data.</text>
</comment>
<organism evidence="1 2">
    <name type="scientific">Dallia pectoralis</name>
    <name type="common">Alaska blackfish</name>
    <dbReference type="NCBI Taxonomy" id="75939"/>
    <lineage>
        <taxon>Eukaryota</taxon>
        <taxon>Metazoa</taxon>
        <taxon>Chordata</taxon>
        <taxon>Craniata</taxon>
        <taxon>Vertebrata</taxon>
        <taxon>Euteleostomi</taxon>
        <taxon>Actinopterygii</taxon>
        <taxon>Neopterygii</taxon>
        <taxon>Teleostei</taxon>
        <taxon>Protacanthopterygii</taxon>
        <taxon>Esociformes</taxon>
        <taxon>Umbridae</taxon>
        <taxon>Dallia</taxon>
    </lineage>
</organism>
<accession>A0ACC2G7J3</accession>
<name>A0ACC2G7J3_DALPE</name>
<reference evidence="1" key="1">
    <citation type="submission" date="2021-05" db="EMBL/GenBank/DDBJ databases">
        <authorList>
            <person name="Pan Q."/>
            <person name="Jouanno E."/>
            <person name="Zahm M."/>
            <person name="Klopp C."/>
            <person name="Cabau C."/>
            <person name="Louis A."/>
            <person name="Berthelot C."/>
            <person name="Parey E."/>
            <person name="Roest Crollius H."/>
            <person name="Montfort J."/>
            <person name="Robinson-Rechavi M."/>
            <person name="Bouchez O."/>
            <person name="Lampietro C."/>
            <person name="Lopez Roques C."/>
            <person name="Donnadieu C."/>
            <person name="Postlethwait J."/>
            <person name="Bobe J."/>
            <person name="Dillon D."/>
            <person name="Chandos A."/>
            <person name="von Hippel F."/>
            <person name="Guiguen Y."/>
        </authorList>
    </citation>
    <scope>NUCLEOTIDE SEQUENCE</scope>
    <source>
        <strain evidence="1">YG-Jan2019</strain>
    </source>
</reference>
<proteinExistence type="predicted"/>
<gene>
    <name evidence="1" type="ORF">DPEC_G00195550</name>
</gene>
<protein>
    <submittedName>
        <fullName evidence="1">Uncharacterized protein</fullName>
    </submittedName>
</protein>